<feature type="region of interest" description="Disordered" evidence="1">
    <location>
        <begin position="145"/>
        <end position="176"/>
    </location>
</feature>
<sequence length="308" mass="34348">MGYEGTFTPTIKKLLPPCWKDLAYVFLSCISGRRSGANEISSANTEAITTLAAGIEFNFSKFIMNELVLNLEGNKRDKILMYPRFLKIIFNVTHPELRRGNETLDLKSVGPSAFGLMKQKRGGKFVFEGKFPLIKFRIFEENDRSGSEDQSIPMESEDIVHSTSEPEFEEIHDSSTSTMVEEHDYHMEDETKSTHEDDDDYLYGDVEILKEIDFTGFSDDIPTNIELDPNDEEFGPLPGFLSSCLNKVNEVASSATKTREEGNAIKIPLSTSKPMEDASSQGDVMSEIPPSVSTISTFAPVVPDSTQP</sequence>
<accession>A0AA35YTE4</accession>
<gene>
    <name evidence="2" type="ORF">LSALG_LOCUS19677</name>
</gene>
<evidence type="ECO:0000313" key="3">
    <source>
        <dbReference type="Proteomes" id="UP001177003"/>
    </source>
</evidence>
<proteinExistence type="predicted"/>
<protein>
    <submittedName>
        <fullName evidence="2">Uncharacterized protein</fullName>
    </submittedName>
</protein>
<keyword evidence="3" id="KW-1185">Reference proteome</keyword>
<dbReference type="Proteomes" id="UP001177003">
    <property type="component" value="Chromosome 4"/>
</dbReference>
<evidence type="ECO:0000256" key="1">
    <source>
        <dbReference type="SAM" id="MobiDB-lite"/>
    </source>
</evidence>
<organism evidence="2 3">
    <name type="scientific">Lactuca saligna</name>
    <name type="common">Willowleaf lettuce</name>
    <dbReference type="NCBI Taxonomy" id="75948"/>
    <lineage>
        <taxon>Eukaryota</taxon>
        <taxon>Viridiplantae</taxon>
        <taxon>Streptophyta</taxon>
        <taxon>Embryophyta</taxon>
        <taxon>Tracheophyta</taxon>
        <taxon>Spermatophyta</taxon>
        <taxon>Magnoliopsida</taxon>
        <taxon>eudicotyledons</taxon>
        <taxon>Gunneridae</taxon>
        <taxon>Pentapetalae</taxon>
        <taxon>asterids</taxon>
        <taxon>campanulids</taxon>
        <taxon>Asterales</taxon>
        <taxon>Asteraceae</taxon>
        <taxon>Cichorioideae</taxon>
        <taxon>Cichorieae</taxon>
        <taxon>Lactucinae</taxon>
        <taxon>Lactuca</taxon>
    </lineage>
</organism>
<name>A0AA35YTE4_LACSI</name>
<dbReference type="EMBL" id="OX465080">
    <property type="protein sequence ID" value="CAI9279905.1"/>
    <property type="molecule type" value="Genomic_DNA"/>
</dbReference>
<feature type="region of interest" description="Disordered" evidence="1">
    <location>
        <begin position="256"/>
        <end position="308"/>
    </location>
</feature>
<reference evidence="2" key="1">
    <citation type="submission" date="2023-04" db="EMBL/GenBank/DDBJ databases">
        <authorList>
            <person name="Vijverberg K."/>
            <person name="Xiong W."/>
            <person name="Schranz E."/>
        </authorList>
    </citation>
    <scope>NUCLEOTIDE SEQUENCE</scope>
</reference>
<evidence type="ECO:0000313" key="2">
    <source>
        <dbReference type="EMBL" id="CAI9279905.1"/>
    </source>
</evidence>
<feature type="compositionally biased region" description="Polar residues" evidence="1">
    <location>
        <begin position="269"/>
        <end position="283"/>
    </location>
</feature>
<dbReference type="AlphaFoldDB" id="A0AA35YTE4"/>